<proteinExistence type="predicted"/>
<keyword evidence="3" id="KW-1185">Reference proteome</keyword>
<feature type="non-terminal residue" evidence="2">
    <location>
        <position position="181"/>
    </location>
</feature>
<evidence type="ECO:0000313" key="2">
    <source>
        <dbReference type="EMBL" id="VFV31355.1"/>
    </source>
</evidence>
<feature type="non-terminal residue" evidence="2">
    <location>
        <position position="1"/>
    </location>
</feature>
<organism evidence="2 3">
    <name type="scientific">Lynx pardinus</name>
    <name type="common">Iberian lynx</name>
    <name type="synonym">Felis pardina</name>
    <dbReference type="NCBI Taxonomy" id="191816"/>
    <lineage>
        <taxon>Eukaryota</taxon>
        <taxon>Metazoa</taxon>
        <taxon>Chordata</taxon>
        <taxon>Craniata</taxon>
        <taxon>Vertebrata</taxon>
        <taxon>Euteleostomi</taxon>
        <taxon>Mammalia</taxon>
        <taxon>Eutheria</taxon>
        <taxon>Laurasiatheria</taxon>
        <taxon>Carnivora</taxon>
        <taxon>Feliformia</taxon>
        <taxon>Felidae</taxon>
        <taxon>Felinae</taxon>
        <taxon>Lynx</taxon>
    </lineage>
</organism>
<dbReference type="EMBL" id="CAAGRJ010015535">
    <property type="protein sequence ID" value="VFV31355.1"/>
    <property type="molecule type" value="Genomic_DNA"/>
</dbReference>
<dbReference type="AlphaFoldDB" id="A0A485NCU6"/>
<feature type="region of interest" description="Disordered" evidence="1">
    <location>
        <begin position="1"/>
        <end position="30"/>
    </location>
</feature>
<accession>A0A485NCU6</accession>
<feature type="compositionally biased region" description="Basic and acidic residues" evidence="1">
    <location>
        <begin position="1"/>
        <end position="18"/>
    </location>
</feature>
<name>A0A485NCU6_LYNPA</name>
<evidence type="ECO:0000256" key="1">
    <source>
        <dbReference type="SAM" id="MobiDB-lite"/>
    </source>
</evidence>
<dbReference type="Proteomes" id="UP000386466">
    <property type="component" value="Unassembled WGS sequence"/>
</dbReference>
<reference evidence="2 3" key="1">
    <citation type="submission" date="2019-01" db="EMBL/GenBank/DDBJ databases">
        <authorList>
            <person name="Alioto T."/>
            <person name="Alioto T."/>
        </authorList>
    </citation>
    <scope>NUCLEOTIDE SEQUENCE [LARGE SCALE GENOMIC DNA]</scope>
</reference>
<protein>
    <submittedName>
        <fullName evidence="2">Uncharacterized protein</fullName>
    </submittedName>
</protein>
<sequence length="181" mass="19779">GEKGLRTVGEERGGEGAPRRPRSSRPRLQVQLPSAARRAVGSERRCEFGGGTAATVGTAAARSGRGLVGVDACSERCWVLFSEEPGLCGGSVYVPVWGACVSVCVCVCMRQRERKRVRERKEGEPLRDPEVLKTQTARRATHDLLGEPSKCEHGVCRRSCPQDATSVIYSKLEQGYSWEFL</sequence>
<gene>
    <name evidence="2" type="ORF">LYPA_23C007314</name>
</gene>
<evidence type="ECO:0000313" key="3">
    <source>
        <dbReference type="Proteomes" id="UP000386466"/>
    </source>
</evidence>